<evidence type="ECO:0000256" key="2">
    <source>
        <dbReference type="ARBA" id="ARBA00023015"/>
    </source>
</evidence>
<dbReference type="PANTHER" id="PTHR30346">
    <property type="entry name" value="TRANSCRIPTIONAL DUAL REGULATOR HCAR-RELATED"/>
    <property type="match status" value="1"/>
</dbReference>
<dbReference type="InterPro" id="IPR005119">
    <property type="entry name" value="LysR_subst-bd"/>
</dbReference>
<name>A0A2U3P5F8_9MYCO</name>
<dbReference type="PROSITE" id="PS50931">
    <property type="entry name" value="HTH_LYSR"/>
    <property type="match status" value="1"/>
</dbReference>
<evidence type="ECO:0000313" key="9">
    <source>
        <dbReference type="EMBL" id="SPM38991.1"/>
    </source>
</evidence>
<dbReference type="PANTHER" id="PTHR30346:SF28">
    <property type="entry name" value="HTH-TYPE TRANSCRIPTIONAL REGULATOR CYNR"/>
    <property type="match status" value="1"/>
</dbReference>
<dbReference type="FunFam" id="1.10.10.10:FF:000001">
    <property type="entry name" value="LysR family transcriptional regulator"/>
    <property type="match status" value="1"/>
</dbReference>
<gene>
    <name evidence="9" type="ORF">MNAB215_1172</name>
</gene>
<dbReference type="Proteomes" id="UP000240424">
    <property type="component" value="Unassembled WGS sequence"/>
</dbReference>
<dbReference type="Gene3D" id="1.10.10.10">
    <property type="entry name" value="Winged helix-like DNA-binding domain superfamily/Winged helix DNA-binding domain"/>
    <property type="match status" value="1"/>
</dbReference>
<dbReference type="SUPFAM" id="SSF53850">
    <property type="entry name" value="Periplasmic binding protein-like II"/>
    <property type="match status" value="1"/>
</dbReference>
<dbReference type="Pfam" id="PF00126">
    <property type="entry name" value="HTH_1"/>
    <property type="match status" value="1"/>
</dbReference>
<reference evidence="9 10" key="1">
    <citation type="submission" date="2017-01" db="EMBL/GenBank/DDBJ databases">
        <authorList>
            <consortium name="Urmite Genomes"/>
        </authorList>
    </citation>
    <scope>NUCLEOTIDE SEQUENCE [LARGE SCALE GENOMIC DNA]</scope>
    <source>
        <strain evidence="9 10">AB215</strain>
    </source>
</reference>
<evidence type="ECO:0000256" key="4">
    <source>
        <dbReference type="ARBA" id="ARBA00023159"/>
    </source>
</evidence>
<keyword evidence="3 9" id="KW-0238">DNA-binding</keyword>
<comment type="function">
    <text evidence="7">Required for the induction the katG gene for catalase. Involved in the response to hydrogen peroxide.</text>
</comment>
<keyword evidence="10" id="KW-1185">Reference proteome</keyword>
<dbReference type="AlphaFoldDB" id="A0A2U3P5F8"/>
<dbReference type="InterPro" id="IPR036390">
    <property type="entry name" value="WH_DNA-bd_sf"/>
</dbReference>
<dbReference type="GO" id="GO:0003677">
    <property type="term" value="F:DNA binding"/>
    <property type="evidence" value="ECO:0007669"/>
    <property type="project" value="UniProtKB-KW"/>
</dbReference>
<keyword evidence="4" id="KW-0010">Activator</keyword>
<dbReference type="GO" id="GO:0003700">
    <property type="term" value="F:DNA-binding transcription factor activity"/>
    <property type="evidence" value="ECO:0007669"/>
    <property type="project" value="InterPro"/>
</dbReference>
<dbReference type="InterPro" id="IPR000847">
    <property type="entry name" value="LysR_HTH_N"/>
</dbReference>
<evidence type="ECO:0000256" key="3">
    <source>
        <dbReference type="ARBA" id="ARBA00023125"/>
    </source>
</evidence>
<evidence type="ECO:0000256" key="5">
    <source>
        <dbReference type="ARBA" id="ARBA00023163"/>
    </source>
</evidence>
<comment type="similarity">
    <text evidence="1">Belongs to the LysR transcriptional regulatory family.</text>
</comment>
<evidence type="ECO:0000313" key="10">
    <source>
        <dbReference type="Proteomes" id="UP000240424"/>
    </source>
</evidence>
<evidence type="ECO:0000256" key="7">
    <source>
        <dbReference type="ARBA" id="ARBA00056658"/>
    </source>
</evidence>
<dbReference type="Gene3D" id="3.40.190.290">
    <property type="match status" value="1"/>
</dbReference>
<evidence type="ECO:0000256" key="1">
    <source>
        <dbReference type="ARBA" id="ARBA00009437"/>
    </source>
</evidence>
<dbReference type="GO" id="GO:0032993">
    <property type="term" value="C:protein-DNA complex"/>
    <property type="evidence" value="ECO:0007669"/>
    <property type="project" value="TreeGrafter"/>
</dbReference>
<dbReference type="EMBL" id="FUEZ01000003">
    <property type="protein sequence ID" value="SPM38991.1"/>
    <property type="molecule type" value="Genomic_DNA"/>
</dbReference>
<keyword evidence="5" id="KW-0804">Transcription</keyword>
<dbReference type="InterPro" id="IPR036388">
    <property type="entry name" value="WH-like_DNA-bd_sf"/>
</dbReference>
<feature type="domain" description="HTH lysR-type" evidence="8">
    <location>
        <begin position="12"/>
        <end position="69"/>
    </location>
</feature>
<accession>A0A2U3P5F8</accession>
<dbReference type="STRING" id="1841861.GCA_900157365_05375"/>
<dbReference type="Pfam" id="PF03466">
    <property type="entry name" value="LysR_substrate"/>
    <property type="match status" value="1"/>
</dbReference>
<dbReference type="PRINTS" id="PR00039">
    <property type="entry name" value="HTHLYSR"/>
</dbReference>
<protein>
    <recommendedName>
        <fullName evidence="6">Probable hydrogen peroxide-inducible genes activator</fullName>
    </recommendedName>
</protein>
<sequence length="308" mass="32865">MGVSTFGDNGWVELRHLEYFLAVAENRSFTEAAKRLHVVQSGVSATIKALERELGVDLFVRGPGGVTLTPAGQELRPRARETLDAARAARDAVSATRGSVRGTVTVGTLTRINVIDLPTLLVDLHARHPEVVVHLRAASAGSAGLLRQLRDGDLDVAFLVFTGAVPADLDARLAAAVPLLLVVPTDHRLAQRNSVTLAELAGMSFVDSPLGYGTRTVIDKAFAEAGIERTVAVEVADLGTAATYIRNGLGIGFLSWSILDDIDDSGLATVRISDYELEWRLFVTTSALRPPSAATRALLALIDETLPR</sequence>
<dbReference type="RefSeq" id="WP_245830136.1">
    <property type="nucleotide sequence ID" value="NZ_FUEZ01000003.1"/>
</dbReference>
<evidence type="ECO:0000259" key="8">
    <source>
        <dbReference type="PROSITE" id="PS50931"/>
    </source>
</evidence>
<evidence type="ECO:0000256" key="6">
    <source>
        <dbReference type="ARBA" id="ARBA00040885"/>
    </source>
</evidence>
<proteinExistence type="inferred from homology"/>
<keyword evidence="2" id="KW-0805">Transcription regulation</keyword>
<organism evidence="9 10">
    <name type="scientific">Mycobacterium numidiamassiliense</name>
    <dbReference type="NCBI Taxonomy" id="1841861"/>
    <lineage>
        <taxon>Bacteria</taxon>
        <taxon>Bacillati</taxon>
        <taxon>Actinomycetota</taxon>
        <taxon>Actinomycetes</taxon>
        <taxon>Mycobacteriales</taxon>
        <taxon>Mycobacteriaceae</taxon>
        <taxon>Mycobacterium</taxon>
    </lineage>
</organism>
<dbReference type="SUPFAM" id="SSF46785">
    <property type="entry name" value="Winged helix' DNA-binding domain"/>
    <property type="match status" value="1"/>
</dbReference>